<keyword evidence="3" id="KW-1185">Reference proteome</keyword>
<reference evidence="2" key="1">
    <citation type="submission" date="2019-03" db="EMBL/GenBank/DDBJ databases">
        <title>Improved annotation for the trematode Fasciola hepatica.</title>
        <authorList>
            <person name="Choi Y.-J."/>
            <person name="Martin J."/>
            <person name="Mitreva M."/>
        </authorList>
    </citation>
    <scope>NUCLEOTIDE SEQUENCE [LARGE SCALE GENOMIC DNA]</scope>
</reference>
<protein>
    <submittedName>
        <fullName evidence="2">Uncharacterized protein</fullName>
    </submittedName>
</protein>
<proteinExistence type="predicted"/>
<sequence>MRSQPLQKAQNQCSLLERTRQTSVVLTDLDGLLVNSESFNQVFVHRTNNAWMRNTISRVVKSDLHLQKFLQVLIKFITTERHPEWARHALIWLRFLFANYPIPKSKWSVLRHIYSPLLDHANEMAGLHDSYILAATRGTAVERWSASAIKSSGVDGDINSGKLYYNSTSGIPSTGYLFVDDSDEETSVNRSTRSTSRYQSTTGQDNDSIPCRIDGSQDEMKRNKTADNDEDTLLLDGDEEGDRGMDPDSDDDVGDDDDTDSDGDEEESDSEDQLGSVGATPSDSDHGVFDVNDTASSSASYGEADDIDEDNADADEEEEGENWDDERDYAVDKDEIGMSNPVWGSRSCTVGSGKRLAPDSDSANSDEDSVVGETTSESDEETRFLILARQNDQDSEVQPTSTANLTHAGHRSKQIQSKAGTSSAKSTTNSQKRQRKMNP</sequence>
<evidence type="ECO:0000313" key="2">
    <source>
        <dbReference type="EMBL" id="THD23794.1"/>
    </source>
</evidence>
<feature type="compositionally biased region" description="Acidic residues" evidence="1">
    <location>
        <begin position="364"/>
        <end position="380"/>
    </location>
</feature>
<feature type="compositionally biased region" description="Basic and acidic residues" evidence="1">
    <location>
        <begin position="218"/>
        <end position="227"/>
    </location>
</feature>
<comment type="caution">
    <text evidence="2">The sequence shown here is derived from an EMBL/GenBank/DDBJ whole genome shotgun (WGS) entry which is preliminary data.</text>
</comment>
<name>A0A4E0RBG7_FASHE</name>
<dbReference type="EMBL" id="JXXN02001944">
    <property type="protein sequence ID" value="THD23794.1"/>
    <property type="molecule type" value="Genomic_DNA"/>
</dbReference>
<feature type="region of interest" description="Disordered" evidence="1">
    <location>
        <begin position="182"/>
        <end position="439"/>
    </location>
</feature>
<organism evidence="2 3">
    <name type="scientific">Fasciola hepatica</name>
    <name type="common">Liver fluke</name>
    <dbReference type="NCBI Taxonomy" id="6192"/>
    <lineage>
        <taxon>Eukaryota</taxon>
        <taxon>Metazoa</taxon>
        <taxon>Spiralia</taxon>
        <taxon>Lophotrochozoa</taxon>
        <taxon>Platyhelminthes</taxon>
        <taxon>Trematoda</taxon>
        <taxon>Digenea</taxon>
        <taxon>Plagiorchiida</taxon>
        <taxon>Echinostomata</taxon>
        <taxon>Echinostomatoidea</taxon>
        <taxon>Fasciolidae</taxon>
        <taxon>Fasciola</taxon>
    </lineage>
</organism>
<feature type="compositionally biased region" description="Low complexity" evidence="1">
    <location>
        <begin position="417"/>
        <end position="430"/>
    </location>
</feature>
<dbReference type="AlphaFoldDB" id="A0A4E0RBG7"/>
<feature type="compositionally biased region" description="Acidic residues" evidence="1">
    <location>
        <begin position="303"/>
        <end position="327"/>
    </location>
</feature>
<dbReference type="Proteomes" id="UP000230066">
    <property type="component" value="Unassembled WGS sequence"/>
</dbReference>
<feature type="compositionally biased region" description="Polar residues" evidence="1">
    <location>
        <begin position="396"/>
        <end position="405"/>
    </location>
</feature>
<evidence type="ECO:0000313" key="3">
    <source>
        <dbReference type="Proteomes" id="UP000230066"/>
    </source>
</evidence>
<feature type="compositionally biased region" description="Low complexity" evidence="1">
    <location>
        <begin position="188"/>
        <end position="202"/>
    </location>
</feature>
<gene>
    <name evidence="2" type="ORF">D915_005393</name>
</gene>
<evidence type="ECO:0000256" key="1">
    <source>
        <dbReference type="SAM" id="MobiDB-lite"/>
    </source>
</evidence>
<feature type="compositionally biased region" description="Acidic residues" evidence="1">
    <location>
        <begin position="228"/>
        <end position="272"/>
    </location>
</feature>
<accession>A0A4E0RBG7</accession>